<proteinExistence type="predicted"/>
<feature type="transmembrane region" description="Helical" evidence="7">
    <location>
        <begin position="361"/>
        <end position="385"/>
    </location>
</feature>
<organism evidence="8 9">
    <name type="scientific">Pseudovibrio ascidiaceicola</name>
    <dbReference type="NCBI Taxonomy" id="285279"/>
    <lineage>
        <taxon>Bacteria</taxon>
        <taxon>Pseudomonadati</taxon>
        <taxon>Pseudomonadota</taxon>
        <taxon>Alphaproteobacteria</taxon>
        <taxon>Hyphomicrobiales</taxon>
        <taxon>Stappiaceae</taxon>
        <taxon>Pseudovibrio</taxon>
    </lineage>
</organism>
<evidence type="ECO:0000256" key="1">
    <source>
        <dbReference type="ARBA" id="ARBA00004651"/>
    </source>
</evidence>
<dbReference type="InterPro" id="IPR002293">
    <property type="entry name" value="AA/rel_permease1"/>
</dbReference>
<evidence type="ECO:0000256" key="6">
    <source>
        <dbReference type="ARBA" id="ARBA00023136"/>
    </source>
</evidence>
<sequence length="472" mass="50817">MRNQRTKSEHQIGALALTLTTAALFMTLRNMPMMAETGMKMILFNLITIFAYLIPVALVSAELATGWPKNGVYHWVEEAFGTRMGFIAVWMQWVQSIFGITSILAYIAASLAYAFDPELGTNKYFIIFIILSVYWSATLVNFRGSKGSGIISSVAVSAGVLLPSVILIALGTIYVSSGNELHLDTALTAKNLVPSVWETGNLVLFLSFIFGFVGVEVSASHAREVKNIRRVYPIAIFSAAGIGFITTLLGGLTVASVLPAGSIDQINGAMQAFSALLTHFKLLWFLPIIAVLVALGAAGQVSTWIVGPVKGLFAAGQAGNLPLWAQKVNQQGVPTNLLVLQAVLISLIAMFFIVVEDVNTAFLILTSAAVLIYSLMYILMYAAAIRLRYTHPEVERAYRVPGGKKGMWLVAGTGLVASAACFAIGFIPPLHSGFAIETFELLMVAGLAIVVAVPVLIFSIRRPFWSLTKATS</sequence>
<keyword evidence="2" id="KW-0813">Transport</keyword>
<feature type="transmembrane region" description="Helical" evidence="7">
    <location>
        <begin position="12"/>
        <end position="29"/>
    </location>
</feature>
<feature type="transmembrane region" description="Helical" evidence="7">
    <location>
        <begin position="282"/>
        <end position="306"/>
    </location>
</feature>
<reference evidence="8 9" key="1">
    <citation type="submission" date="2016-10" db="EMBL/GenBank/DDBJ databases">
        <authorList>
            <person name="Varghese N."/>
            <person name="Submissions S."/>
        </authorList>
    </citation>
    <scope>NUCLEOTIDE SEQUENCE [LARGE SCALE GENOMIC DNA]</scope>
    <source>
        <strain evidence="8 9">DSM 16392</strain>
    </source>
</reference>
<feature type="transmembrane region" description="Helical" evidence="7">
    <location>
        <begin position="439"/>
        <end position="460"/>
    </location>
</feature>
<dbReference type="InterPro" id="IPR050367">
    <property type="entry name" value="APC_superfamily"/>
</dbReference>
<comment type="caution">
    <text evidence="8">The sequence shown here is derived from an EMBL/GenBank/DDBJ whole genome shotgun (WGS) entry which is preliminary data.</text>
</comment>
<gene>
    <name evidence="8" type="ORF">SAMN04488518_12421</name>
</gene>
<dbReference type="PANTHER" id="PTHR42770">
    <property type="entry name" value="AMINO ACID TRANSPORTER-RELATED"/>
    <property type="match status" value="1"/>
</dbReference>
<keyword evidence="6 7" id="KW-0472">Membrane</keyword>
<evidence type="ECO:0000256" key="4">
    <source>
        <dbReference type="ARBA" id="ARBA00022692"/>
    </source>
</evidence>
<feature type="transmembrane region" description="Helical" evidence="7">
    <location>
        <begin position="41"/>
        <end position="64"/>
    </location>
</feature>
<accession>A0A1I4G0D2</accession>
<feature type="transmembrane region" description="Helical" evidence="7">
    <location>
        <begin position="406"/>
        <end position="427"/>
    </location>
</feature>
<dbReference type="RefSeq" id="WP_093524273.1">
    <property type="nucleotide sequence ID" value="NZ_FOSK01000024.1"/>
</dbReference>
<dbReference type="Gene3D" id="1.20.1740.10">
    <property type="entry name" value="Amino acid/polyamine transporter I"/>
    <property type="match status" value="1"/>
</dbReference>
<dbReference type="Pfam" id="PF13520">
    <property type="entry name" value="AA_permease_2"/>
    <property type="match status" value="1"/>
</dbReference>
<feature type="transmembrane region" description="Helical" evidence="7">
    <location>
        <begin position="196"/>
        <end position="219"/>
    </location>
</feature>
<evidence type="ECO:0000313" key="9">
    <source>
        <dbReference type="Proteomes" id="UP000199598"/>
    </source>
</evidence>
<dbReference type="EMBL" id="FOSK01000024">
    <property type="protein sequence ID" value="SFL23000.1"/>
    <property type="molecule type" value="Genomic_DNA"/>
</dbReference>
<protein>
    <submittedName>
        <fullName evidence="8">Amino acid/polyamine/organocation transporter, APC superfamily (TC 2.A.3)</fullName>
    </submittedName>
</protein>
<evidence type="ECO:0000256" key="2">
    <source>
        <dbReference type="ARBA" id="ARBA00022448"/>
    </source>
</evidence>
<comment type="subcellular location">
    <subcellularLocation>
        <location evidence="1">Cell membrane</location>
        <topology evidence="1">Multi-pass membrane protein</topology>
    </subcellularLocation>
</comment>
<dbReference type="Proteomes" id="UP000199598">
    <property type="component" value="Unassembled WGS sequence"/>
</dbReference>
<feature type="transmembrane region" description="Helical" evidence="7">
    <location>
        <begin position="154"/>
        <end position="176"/>
    </location>
</feature>
<feature type="transmembrane region" description="Helical" evidence="7">
    <location>
        <begin position="231"/>
        <end position="262"/>
    </location>
</feature>
<name>A0A1I4G0D2_9HYPH</name>
<feature type="transmembrane region" description="Helical" evidence="7">
    <location>
        <begin position="124"/>
        <end position="142"/>
    </location>
</feature>
<feature type="transmembrane region" description="Helical" evidence="7">
    <location>
        <begin position="85"/>
        <end position="112"/>
    </location>
</feature>
<keyword evidence="9" id="KW-1185">Reference proteome</keyword>
<dbReference type="PIRSF" id="PIRSF006060">
    <property type="entry name" value="AA_transporter"/>
    <property type="match status" value="1"/>
</dbReference>
<evidence type="ECO:0000256" key="5">
    <source>
        <dbReference type="ARBA" id="ARBA00022989"/>
    </source>
</evidence>
<feature type="transmembrane region" description="Helical" evidence="7">
    <location>
        <begin position="337"/>
        <end position="355"/>
    </location>
</feature>
<dbReference type="PANTHER" id="PTHR42770:SF15">
    <property type="entry name" value="GLUTAMATE_GAMMA-AMINOBUTYRATE ANTIPORTER-RELATED"/>
    <property type="match status" value="1"/>
</dbReference>
<keyword evidence="4 7" id="KW-0812">Transmembrane</keyword>
<keyword evidence="3" id="KW-1003">Cell membrane</keyword>
<evidence type="ECO:0000313" key="8">
    <source>
        <dbReference type="EMBL" id="SFL23000.1"/>
    </source>
</evidence>
<evidence type="ECO:0000256" key="3">
    <source>
        <dbReference type="ARBA" id="ARBA00022475"/>
    </source>
</evidence>
<keyword evidence="5 7" id="KW-1133">Transmembrane helix</keyword>
<evidence type="ECO:0000256" key="7">
    <source>
        <dbReference type="SAM" id="Phobius"/>
    </source>
</evidence>